<dbReference type="Proteomes" id="UP000029843">
    <property type="component" value="Unassembled WGS sequence"/>
</dbReference>
<evidence type="ECO:0000256" key="5">
    <source>
        <dbReference type="ARBA" id="ARBA00022692"/>
    </source>
</evidence>
<feature type="transmembrane region" description="Helical" evidence="8">
    <location>
        <begin position="250"/>
        <end position="268"/>
    </location>
</feature>
<feature type="transmembrane region" description="Helical" evidence="8">
    <location>
        <begin position="121"/>
        <end position="139"/>
    </location>
</feature>
<evidence type="ECO:0000256" key="7">
    <source>
        <dbReference type="ARBA" id="ARBA00023136"/>
    </source>
</evidence>
<evidence type="ECO:0000313" key="9">
    <source>
        <dbReference type="EMBL" id="KGJ90153.1"/>
    </source>
</evidence>
<proteinExistence type="inferred from homology"/>
<evidence type="ECO:0000256" key="4">
    <source>
        <dbReference type="ARBA" id="ARBA00022475"/>
    </source>
</evidence>
<accession>A0A099KKR6</accession>
<evidence type="ECO:0000256" key="8">
    <source>
        <dbReference type="RuleBase" id="RU363041"/>
    </source>
</evidence>
<comment type="subcellular location">
    <subcellularLocation>
        <location evidence="1 8">Cell membrane</location>
        <topology evidence="1 8">Multi-pass membrane protein</topology>
    </subcellularLocation>
</comment>
<comment type="similarity">
    <text evidence="2 8">Belongs to the 4-toluene sulfonate uptake permease (TSUP) (TC 2.A.102) family.</text>
</comment>
<sequence>MRELTRFHSNEVPFKRQEINIDLSLTLFIGLTIVAFAAGFISSIAGAGGAIVLPVLLWAGLPPLNALATNKFQSVFGTLSSTINFFKKGYIDFKALRPALCYAFVGSMIGTYLVQQISTDYLSIMMPYLLIVLALYMMFSPSIADEDLPAKISEKTFAPLVGGGIGLYGGFFGPGMGSFFAVAFASLRGFNMRKATAFTKPLVLIVNTTSMVIFLLGGHIVWALAVAMAASQIVGARLGSNLVIHRGVALIKPLIVLMTLVIAIKLLVEQ</sequence>
<evidence type="ECO:0000313" key="10">
    <source>
        <dbReference type="Proteomes" id="UP000029843"/>
    </source>
</evidence>
<dbReference type="Pfam" id="PF01925">
    <property type="entry name" value="TauE"/>
    <property type="match status" value="1"/>
</dbReference>
<evidence type="ECO:0000256" key="1">
    <source>
        <dbReference type="ARBA" id="ARBA00004651"/>
    </source>
</evidence>
<evidence type="ECO:0000256" key="2">
    <source>
        <dbReference type="ARBA" id="ARBA00009142"/>
    </source>
</evidence>
<keyword evidence="5 8" id="KW-0812">Transmembrane</keyword>
<gene>
    <name evidence="9" type="ORF">ND2E_3709</name>
</gene>
<feature type="transmembrane region" description="Helical" evidence="8">
    <location>
        <begin position="165"/>
        <end position="190"/>
    </location>
</feature>
<keyword evidence="3" id="KW-0813">Transport</keyword>
<dbReference type="PATRIC" id="fig|28229.4.peg.2861"/>
<feature type="transmembrane region" description="Helical" evidence="8">
    <location>
        <begin position="95"/>
        <end position="114"/>
    </location>
</feature>
<dbReference type="InterPro" id="IPR052017">
    <property type="entry name" value="TSUP"/>
</dbReference>
<feature type="transmembrane region" description="Helical" evidence="8">
    <location>
        <begin position="202"/>
        <end position="230"/>
    </location>
</feature>
<comment type="caution">
    <text evidence="9">The sequence shown here is derived from an EMBL/GenBank/DDBJ whole genome shotgun (WGS) entry which is preliminary data.</text>
</comment>
<dbReference type="InterPro" id="IPR002781">
    <property type="entry name" value="TM_pro_TauE-like"/>
</dbReference>
<evidence type="ECO:0000256" key="3">
    <source>
        <dbReference type="ARBA" id="ARBA00022448"/>
    </source>
</evidence>
<protein>
    <recommendedName>
        <fullName evidence="8">Probable membrane transporter protein</fullName>
    </recommendedName>
</protein>
<dbReference type="EMBL" id="JQED01000037">
    <property type="protein sequence ID" value="KGJ90153.1"/>
    <property type="molecule type" value="Genomic_DNA"/>
</dbReference>
<feature type="transmembrane region" description="Helical" evidence="8">
    <location>
        <begin position="25"/>
        <end position="58"/>
    </location>
</feature>
<dbReference type="PANTHER" id="PTHR30269">
    <property type="entry name" value="TRANSMEMBRANE PROTEIN YFCA"/>
    <property type="match status" value="1"/>
</dbReference>
<keyword evidence="7 8" id="KW-0472">Membrane</keyword>
<keyword evidence="6 8" id="KW-1133">Transmembrane helix</keyword>
<reference evidence="9 10" key="1">
    <citation type="submission" date="2014-08" db="EMBL/GenBank/DDBJ databases">
        <title>Genomic and Phenotypic Diversity of Colwellia psychrerythraea strains from Disparate Marine Basins.</title>
        <authorList>
            <person name="Techtmann S.M."/>
            <person name="Stelling S.C."/>
            <person name="Utturkar S.M."/>
            <person name="Alshibli N."/>
            <person name="Harris A."/>
            <person name="Brown S.D."/>
            <person name="Hazen T.C."/>
        </authorList>
    </citation>
    <scope>NUCLEOTIDE SEQUENCE [LARGE SCALE GENOMIC DNA]</scope>
    <source>
        <strain evidence="9 10">ND2E</strain>
    </source>
</reference>
<evidence type="ECO:0000256" key="6">
    <source>
        <dbReference type="ARBA" id="ARBA00022989"/>
    </source>
</evidence>
<dbReference type="AlphaFoldDB" id="A0A099KKR6"/>
<dbReference type="GO" id="GO:0005886">
    <property type="term" value="C:plasma membrane"/>
    <property type="evidence" value="ECO:0007669"/>
    <property type="project" value="UniProtKB-SubCell"/>
</dbReference>
<organism evidence="9 10">
    <name type="scientific">Colwellia psychrerythraea</name>
    <name type="common">Vibrio psychroerythus</name>
    <dbReference type="NCBI Taxonomy" id="28229"/>
    <lineage>
        <taxon>Bacteria</taxon>
        <taxon>Pseudomonadati</taxon>
        <taxon>Pseudomonadota</taxon>
        <taxon>Gammaproteobacteria</taxon>
        <taxon>Alteromonadales</taxon>
        <taxon>Colwelliaceae</taxon>
        <taxon>Colwellia</taxon>
    </lineage>
</organism>
<dbReference type="PANTHER" id="PTHR30269:SF0">
    <property type="entry name" value="MEMBRANE TRANSPORTER PROTEIN YFCA-RELATED"/>
    <property type="match status" value="1"/>
</dbReference>
<dbReference type="RefSeq" id="WP_223303637.1">
    <property type="nucleotide sequence ID" value="NZ_JQED01000037.1"/>
</dbReference>
<name>A0A099KKR6_COLPS</name>
<keyword evidence="4 8" id="KW-1003">Cell membrane</keyword>